<protein>
    <submittedName>
        <fullName evidence="2">Uncharacterized protein</fullName>
    </submittedName>
</protein>
<evidence type="ECO:0000313" key="2">
    <source>
        <dbReference type="EMBL" id="GBN71048.1"/>
    </source>
</evidence>
<proteinExistence type="predicted"/>
<feature type="region of interest" description="Disordered" evidence="1">
    <location>
        <begin position="56"/>
        <end position="128"/>
    </location>
</feature>
<accession>A0A4Y2R5S9</accession>
<organism evidence="2 3">
    <name type="scientific">Araneus ventricosus</name>
    <name type="common">Orbweaver spider</name>
    <name type="synonym">Epeira ventricosa</name>
    <dbReference type="NCBI Taxonomy" id="182803"/>
    <lineage>
        <taxon>Eukaryota</taxon>
        <taxon>Metazoa</taxon>
        <taxon>Ecdysozoa</taxon>
        <taxon>Arthropoda</taxon>
        <taxon>Chelicerata</taxon>
        <taxon>Arachnida</taxon>
        <taxon>Araneae</taxon>
        <taxon>Araneomorphae</taxon>
        <taxon>Entelegynae</taxon>
        <taxon>Araneoidea</taxon>
        <taxon>Araneidae</taxon>
        <taxon>Araneus</taxon>
    </lineage>
</organism>
<evidence type="ECO:0000256" key="1">
    <source>
        <dbReference type="SAM" id="MobiDB-lite"/>
    </source>
</evidence>
<feature type="compositionally biased region" description="Basic and acidic residues" evidence="1">
    <location>
        <begin position="56"/>
        <end position="68"/>
    </location>
</feature>
<dbReference type="Proteomes" id="UP000499080">
    <property type="component" value="Unassembled WGS sequence"/>
</dbReference>
<comment type="caution">
    <text evidence="2">The sequence shown here is derived from an EMBL/GenBank/DDBJ whole genome shotgun (WGS) entry which is preliminary data.</text>
</comment>
<dbReference type="AlphaFoldDB" id="A0A4Y2R5S9"/>
<name>A0A4Y2R5S9_ARAVE</name>
<sequence>MVKTGQTETWSVHQTVDKDVFQNPSDQGNQNCYDWHKFLERWEGMHIISGSTSEAQHHELKTIEEEPKVCLPERSTSKARKRKKSSSNSSPSVPFNGQTKKRPCIAESPETIASSCKSSSSDEEHGSNRKFVLPSFEKEMEITVHPVSSDISEANTSSKLEKFMKNTKLKLLQDDQIPPFVEKFISFDPESLPNRTNGSSLSNDSYEILQLDAKGIINLLKNQIHVEENISSGTNSSDEIEELTGVDGDPSVFDDDAKMIS</sequence>
<feature type="region of interest" description="Disordered" evidence="1">
    <location>
        <begin position="232"/>
        <end position="261"/>
    </location>
</feature>
<keyword evidence="3" id="KW-1185">Reference proteome</keyword>
<reference evidence="2 3" key="1">
    <citation type="journal article" date="2019" name="Sci. Rep.">
        <title>Orb-weaving spider Araneus ventricosus genome elucidates the spidroin gene catalogue.</title>
        <authorList>
            <person name="Kono N."/>
            <person name="Nakamura H."/>
            <person name="Ohtoshi R."/>
            <person name="Moran D.A.P."/>
            <person name="Shinohara A."/>
            <person name="Yoshida Y."/>
            <person name="Fujiwara M."/>
            <person name="Mori M."/>
            <person name="Tomita M."/>
            <person name="Arakawa K."/>
        </authorList>
    </citation>
    <scope>NUCLEOTIDE SEQUENCE [LARGE SCALE GENOMIC DNA]</scope>
</reference>
<evidence type="ECO:0000313" key="3">
    <source>
        <dbReference type="Proteomes" id="UP000499080"/>
    </source>
</evidence>
<dbReference type="EMBL" id="BGPR01015898">
    <property type="protein sequence ID" value="GBN71048.1"/>
    <property type="molecule type" value="Genomic_DNA"/>
</dbReference>
<gene>
    <name evidence="2" type="ORF">AVEN_45300_1</name>
</gene>